<name>A0A0F9P8M5_9ZZZZ</name>
<protein>
    <recommendedName>
        <fullName evidence="8">AMP-dependent synthetase/ligase domain-containing protein</fullName>
    </recommendedName>
</protein>
<dbReference type="Gene3D" id="3.30.300.30">
    <property type="match status" value="1"/>
</dbReference>
<dbReference type="AlphaFoldDB" id="A0A0F9P8M5"/>
<comment type="caution">
    <text evidence="7">The sequence shown here is derived from an EMBL/GenBank/DDBJ whole genome shotgun (WGS) entry which is preliminary data.</text>
</comment>
<evidence type="ECO:0000256" key="1">
    <source>
        <dbReference type="ARBA" id="ARBA00006432"/>
    </source>
</evidence>
<evidence type="ECO:0000256" key="2">
    <source>
        <dbReference type="ARBA" id="ARBA00022598"/>
    </source>
</evidence>
<dbReference type="GO" id="GO:0004467">
    <property type="term" value="F:long-chain fatty acid-CoA ligase activity"/>
    <property type="evidence" value="ECO:0007669"/>
    <property type="project" value="TreeGrafter"/>
</dbReference>
<dbReference type="InterPro" id="IPR045851">
    <property type="entry name" value="AMP-bd_C_sf"/>
</dbReference>
<dbReference type="InterPro" id="IPR000873">
    <property type="entry name" value="AMP-dep_synth/lig_dom"/>
</dbReference>
<dbReference type="Pfam" id="PF00501">
    <property type="entry name" value="AMP-binding"/>
    <property type="match status" value="1"/>
</dbReference>
<dbReference type="InterPro" id="IPR025110">
    <property type="entry name" value="AMP-bd_C"/>
</dbReference>
<dbReference type="Gene3D" id="3.40.50.12780">
    <property type="entry name" value="N-terminal domain of ligase-like"/>
    <property type="match status" value="1"/>
</dbReference>
<dbReference type="PANTHER" id="PTHR43107:SF15">
    <property type="entry name" value="FATTY ACID TRANSPORT PROTEIN 3, ISOFORM A"/>
    <property type="match status" value="1"/>
</dbReference>
<comment type="similarity">
    <text evidence="1">Belongs to the ATP-dependent AMP-binding enzyme family.</text>
</comment>
<keyword evidence="4" id="KW-0067">ATP-binding</keyword>
<reference evidence="7" key="1">
    <citation type="journal article" date="2015" name="Nature">
        <title>Complex archaea that bridge the gap between prokaryotes and eukaryotes.</title>
        <authorList>
            <person name="Spang A."/>
            <person name="Saw J.H."/>
            <person name="Jorgensen S.L."/>
            <person name="Zaremba-Niedzwiedzka K."/>
            <person name="Martijn J."/>
            <person name="Lind A.E."/>
            <person name="van Eijk R."/>
            <person name="Schleper C."/>
            <person name="Guy L."/>
            <person name="Ettema T.J."/>
        </authorList>
    </citation>
    <scope>NUCLEOTIDE SEQUENCE</scope>
</reference>
<dbReference type="Pfam" id="PF13193">
    <property type="entry name" value="AMP-binding_C"/>
    <property type="match status" value="1"/>
</dbReference>
<dbReference type="SUPFAM" id="SSF56801">
    <property type="entry name" value="Acetyl-CoA synthetase-like"/>
    <property type="match status" value="1"/>
</dbReference>
<dbReference type="GO" id="GO:0005524">
    <property type="term" value="F:ATP binding"/>
    <property type="evidence" value="ECO:0007669"/>
    <property type="project" value="UniProtKB-KW"/>
</dbReference>
<dbReference type="GO" id="GO:0005324">
    <property type="term" value="F:long-chain fatty acid transmembrane transporter activity"/>
    <property type="evidence" value="ECO:0007669"/>
    <property type="project" value="TreeGrafter"/>
</dbReference>
<dbReference type="InterPro" id="IPR020845">
    <property type="entry name" value="AMP-binding_CS"/>
</dbReference>
<proteinExistence type="inferred from homology"/>
<keyword evidence="2" id="KW-0436">Ligase</keyword>
<gene>
    <name evidence="7" type="ORF">LCGC14_0874560</name>
</gene>
<dbReference type="FunFam" id="3.30.300.30:FF:000020">
    <property type="entry name" value="Long-chain fatty acid transporter"/>
    <property type="match status" value="1"/>
</dbReference>
<evidence type="ECO:0000259" key="6">
    <source>
        <dbReference type="Pfam" id="PF13193"/>
    </source>
</evidence>
<sequence length="594" mass="67489">MSLPPKTMLMDLTLKEKEVMERYYAELERSKKDSLIGIGNLIENTSKIMPNKIGLFFENQSWTWEQFNKESNAYANYFAKLGLNPGDVVALILENDPEYLFIGTGINKTQGISALVNTNQKKQALVHAIKTVSPRWIIVDGNGLNSLNEVIDKLPIKKSQIYVINNPQNKAHDYLNLKEELDSVSRDNPLTTKKLRMEDRSVYIYTSGTTGLPKAVILINFVGGGLFHMYAYSRISSEDIVYVTTPLYHSLATVVWIGAVHTGAAIVLRKKFSASKFWKDVHKYMITFTIYIGEIPRYLLNQPVTDFEKNHTLKKMLGVGLKKDIWLRFKSRFDIDHIFEFYGATEGFGPIFNADEIPGMVGRMNPKTHLIVKTDPESGEFYKNASGFCIKCQPGETGMLLWKIKDIGNFEKYTDKGKTEKKVVRGILEEDDAYMITGDLLTLHDNLWLSFGDRFGDTYRWKGENVSTLEVENILNSHPGIQTSAVYGVSIPNTEGKAGMVSLQLKSGSNFDIENISKFVIETLPKYSIPIFLRIRDNLALTGSLKITKTELRKEAYDISKINEPIFFWDSMKQSYTKFEASYNQKLFGGNLKI</sequence>
<organism evidence="7">
    <name type="scientific">marine sediment metagenome</name>
    <dbReference type="NCBI Taxonomy" id="412755"/>
    <lineage>
        <taxon>unclassified sequences</taxon>
        <taxon>metagenomes</taxon>
        <taxon>ecological metagenomes</taxon>
    </lineage>
</organism>
<dbReference type="InterPro" id="IPR042099">
    <property type="entry name" value="ANL_N_sf"/>
</dbReference>
<evidence type="ECO:0000256" key="4">
    <source>
        <dbReference type="ARBA" id="ARBA00022840"/>
    </source>
</evidence>
<feature type="domain" description="AMP-binding enzyme C-terminal" evidence="6">
    <location>
        <begin position="470"/>
        <end position="546"/>
    </location>
</feature>
<evidence type="ECO:0000313" key="7">
    <source>
        <dbReference type="EMBL" id="KKN26454.1"/>
    </source>
</evidence>
<dbReference type="GO" id="GO:0044539">
    <property type="term" value="P:long-chain fatty acid import into cell"/>
    <property type="evidence" value="ECO:0007669"/>
    <property type="project" value="TreeGrafter"/>
</dbReference>
<dbReference type="PANTHER" id="PTHR43107">
    <property type="entry name" value="LONG-CHAIN FATTY ACID TRANSPORT PROTEIN"/>
    <property type="match status" value="1"/>
</dbReference>
<evidence type="ECO:0000259" key="5">
    <source>
        <dbReference type="Pfam" id="PF00501"/>
    </source>
</evidence>
<dbReference type="GO" id="GO:0005886">
    <property type="term" value="C:plasma membrane"/>
    <property type="evidence" value="ECO:0007669"/>
    <property type="project" value="TreeGrafter"/>
</dbReference>
<dbReference type="EMBL" id="LAZR01002717">
    <property type="protein sequence ID" value="KKN26454.1"/>
    <property type="molecule type" value="Genomic_DNA"/>
</dbReference>
<evidence type="ECO:0000256" key="3">
    <source>
        <dbReference type="ARBA" id="ARBA00022741"/>
    </source>
</evidence>
<accession>A0A0F9P8M5</accession>
<keyword evidence="3" id="KW-0547">Nucleotide-binding</keyword>
<feature type="domain" description="AMP-dependent synthetase/ligase" evidence="5">
    <location>
        <begin position="48"/>
        <end position="381"/>
    </location>
</feature>
<evidence type="ECO:0008006" key="8">
    <source>
        <dbReference type="Google" id="ProtNLM"/>
    </source>
</evidence>
<dbReference type="PROSITE" id="PS00455">
    <property type="entry name" value="AMP_BINDING"/>
    <property type="match status" value="1"/>
</dbReference>